<evidence type="ECO:0000313" key="2">
    <source>
        <dbReference type="Proteomes" id="UP000712281"/>
    </source>
</evidence>
<dbReference type="Proteomes" id="UP000712281">
    <property type="component" value="Unassembled WGS sequence"/>
</dbReference>
<name>A0A8S9KT57_BRACR</name>
<organism evidence="1 2">
    <name type="scientific">Brassica cretica</name>
    <name type="common">Mustard</name>
    <dbReference type="NCBI Taxonomy" id="69181"/>
    <lineage>
        <taxon>Eukaryota</taxon>
        <taxon>Viridiplantae</taxon>
        <taxon>Streptophyta</taxon>
        <taxon>Embryophyta</taxon>
        <taxon>Tracheophyta</taxon>
        <taxon>Spermatophyta</taxon>
        <taxon>Magnoliopsida</taxon>
        <taxon>eudicotyledons</taxon>
        <taxon>Gunneridae</taxon>
        <taxon>Pentapetalae</taxon>
        <taxon>rosids</taxon>
        <taxon>malvids</taxon>
        <taxon>Brassicales</taxon>
        <taxon>Brassicaceae</taxon>
        <taxon>Brassiceae</taxon>
        <taxon>Brassica</taxon>
    </lineage>
</organism>
<gene>
    <name evidence="1" type="ORF">F2Q68_00008050</name>
</gene>
<sequence>MLLFHRVSMEMAYADSFLANQNRANTPVREIIDPNYDDDEMVDGSHGNGYQSVFLHNVQK</sequence>
<comment type="caution">
    <text evidence="1">The sequence shown here is derived from an EMBL/GenBank/DDBJ whole genome shotgun (WGS) entry which is preliminary data.</text>
</comment>
<evidence type="ECO:0000313" key="1">
    <source>
        <dbReference type="EMBL" id="KAF2596463.1"/>
    </source>
</evidence>
<proteinExistence type="predicted"/>
<protein>
    <submittedName>
        <fullName evidence="1">Uncharacterized protein</fullName>
    </submittedName>
</protein>
<dbReference type="EMBL" id="QGKW02000717">
    <property type="protein sequence ID" value="KAF2596463.1"/>
    <property type="molecule type" value="Genomic_DNA"/>
</dbReference>
<dbReference type="AlphaFoldDB" id="A0A8S9KT57"/>
<accession>A0A8S9KT57</accession>
<reference evidence="1" key="1">
    <citation type="submission" date="2019-12" db="EMBL/GenBank/DDBJ databases">
        <title>Genome sequencing and annotation of Brassica cretica.</title>
        <authorList>
            <person name="Studholme D.J."/>
            <person name="Sarris P.F."/>
        </authorList>
    </citation>
    <scope>NUCLEOTIDE SEQUENCE</scope>
    <source>
        <strain evidence="1">PFS-001/15</strain>
        <tissue evidence="1">Leaf</tissue>
    </source>
</reference>